<reference evidence="1" key="1">
    <citation type="journal article" date="2022" name="Nat. Microbiol.">
        <title>Unique mobile elements and scalable gene flow at the prokaryote-eukaryote boundary revealed by circularized Asgard archaea genomes.</title>
        <authorList>
            <person name="Wu F."/>
            <person name="Speth D.R."/>
            <person name="Philosof A."/>
            <person name="Cremiere A."/>
            <person name="Narayanan A."/>
            <person name="Barco R.A."/>
            <person name="Connon S.A."/>
            <person name="Amend J.P."/>
            <person name="Antoshechkin I.A."/>
            <person name="Orphan V.J."/>
        </authorList>
    </citation>
    <scope>NUCLEOTIDE SEQUENCE</scope>
    <source>
        <strain evidence="1">PM71</strain>
    </source>
</reference>
<name>A0A9Y1BMM3_9ARCH</name>
<protein>
    <submittedName>
        <fullName evidence="1">Uncharacterized protein</fullName>
    </submittedName>
</protein>
<accession>A0A9Y1BMM3</accession>
<organism evidence="1">
    <name type="scientific">Candidatus Heimdallarchaeum aukensis</name>
    <dbReference type="NCBI Taxonomy" id="2876573"/>
    <lineage>
        <taxon>Archaea</taxon>
        <taxon>Promethearchaeati</taxon>
        <taxon>Candidatus Heimdallarchaeota</taxon>
        <taxon>Candidatus Heimdallarchaeia (ex Rinke et al. 2021) (nom. nud.)</taxon>
        <taxon>Candidatus Heimdallarchaeales</taxon>
        <taxon>Candidatus Heimdallarchaeaceae</taxon>
        <taxon>Candidatus Heimdallarchaeum</taxon>
    </lineage>
</organism>
<gene>
    <name evidence="1" type="ORF">K9W45_03840</name>
</gene>
<dbReference type="Proteomes" id="UP001201020">
    <property type="component" value="Chromosome"/>
</dbReference>
<dbReference type="AlphaFoldDB" id="A0A9Y1BMM3"/>
<evidence type="ECO:0000313" key="1">
    <source>
        <dbReference type="EMBL" id="UJG41601.1"/>
    </source>
</evidence>
<proteinExistence type="predicted"/>
<dbReference type="EMBL" id="CP084166">
    <property type="protein sequence ID" value="UJG41601.1"/>
    <property type="molecule type" value="Genomic_DNA"/>
</dbReference>
<sequence length="488" mass="58389">MNTIKISFHQFYAIPEILYSKKIRKELSFLKSETEFKKRIKMVIRKGRKKFDIFIPYYSSLFLKLTNDSYLYYYAKKYLFFRRVPLRPLIPIETRTVYWNEPRTVVKIVNGLKKINIYPSLIAEVEKKVILSEKILEEESLENLRREIIKIFTNEKGKKKKNEQVKFCLLRAFFKEFSNIYLESSNVISIIELPSVHFQKLEEKNIEKIYSSKEKIDVLSLGIDTYAIVHYKKKNELFKKRVKKAILTAFMIKTLIQRIVSIIEENIFSELNMEEKIALVNYIVNTLNPILYHSIGRRSYYLPQNYQRKIFKKISTKLVIEREYQNLEQILIEKINLWDPHEKNRLLLEKNSQLDKLKNKIIKEGTKEKMFERPEGEHEIILDFMIDKYMSVLEKPKEYKLCMDGSILIGGLAAGSFRKINEWMQKENKYHDHKKININQFKMNKPRILVDMEKKGWIIIKPNLKGKAKFWYAVNEKHPVIAEKIAKK</sequence>